<dbReference type="SUPFAM" id="SSF53822">
    <property type="entry name" value="Periplasmic binding protein-like I"/>
    <property type="match status" value="1"/>
</dbReference>
<dbReference type="PROSITE" id="PS50932">
    <property type="entry name" value="HTH_LACI_2"/>
    <property type="match status" value="1"/>
</dbReference>
<evidence type="ECO:0000259" key="5">
    <source>
        <dbReference type="PROSITE" id="PS50932"/>
    </source>
</evidence>
<evidence type="ECO:0000313" key="7">
    <source>
        <dbReference type="Proteomes" id="UP000182360"/>
    </source>
</evidence>
<protein>
    <submittedName>
        <fullName evidence="6">Transcriptional regulator, LacI family</fullName>
    </submittedName>
</protein>
<dbReference type="Gene3D" id="3.40.50.2300">
    <property type="match status" value="2"/>
</dbReference>
<dbReference type="SMART" id="SM00354">
    <property type="entry name" value="HTH_LACI"/>
    <property type="match status" value="1"/>
</dbReference>
<dbReference type="InterPro" id="IPR028082">
    <property type="entry name" value="Peripla_BP_I"/>
</dbReference>
<dbReference type="Pfam" id="PF00356">
    <property type="entry name" value="LacI"/>
    <property type="match status" value="1"/>
</dbReference>
<dbReference type="PANTHER" id="PTHR30146:SF148">
    <property type="entry name" value="HTH-TYPE TRANSCRIPTIONAL REPRESSOR PURR-RELATED"/>
    <property type="match status" value="1"/>
</dbReference>
<evidence type="ECO:0000256" key="1">
    <source>
        <dbReference type="ARBA" id="ARBA00022491"/>
    </source>
</evidence>
<keyword evidence="2" id="KW-0805">Transcription regulation</keyword>
<dbReference type="Pfam" id="PF13377">
    <property type="entry name" value="Peripla_BP_3"/>
    <property type="match status" value="1"/>
</dbReference>
<dbReference type="Gene3D" id="1.10.260.40">
    <property type="entry name" value="lambda repressor-like DNA-binding domains"/>
    <property type="match status" value="1"/>
</dbReference>
<dbReference type="InterPro" id="IPR046335">
    <property type="entry name" value="LacI/GalR-like_sensor"/>
</dbReference>
<name>A0A1H9HQX8_9SPIR</name>
<reference evidence="6 7" key="1">
    <citation type="submission" date="2016-10" db="EMBL/GenBank/DDBJ databases">
        <authorList>
            <person name="de Groot N.N."/>
        </authorList>
    </citation>
    <scope>NUCLEOTIDE SEQUENCE [LARGE SCALE GENOMIC DNA]</scope>
    <source>
        <strain evidence="6 7">B25</strain>
    </source>
</reference>
<dbReference type="CDD" id="cd01392">
    <property type="entry name" value="HTH_LacI"/>
    <property type="match status" value="1"/>
</dbReference>
<dbReference type="Proteomes" id="UP000182360">
    <property type="component" value="Unassembled WGS sequence"/>
</dbReference>
<gene>
    <name evidence="6" type="ORF">SAMN04487977_107116</name>
</gene>
<dbReference type="AlphaFoldDB" id="A0A1H9HQX8"/>
<evidence type="ECO:0000256" key="3">
    <source>
        <dbReference type="ARBA" id="ARBA00023125"/>
    </source>
</evidence>
<dbReference type="EMBL" id="FOFU01000007">
    <property type="protein sequence ID" value="SEQ64686.1"/>
    <property type="molecule type" value="Genomic_DNA"/>
</dbReference>
<evidence type="ECO:0000256" key="2">
    <source>
        <dbReference type="ARBA" id="ARBA00023015"/>
    </source>
</evidence>
<dbReference type="InterPro" id="IPR010982">
    <property type="entry name" value="Lambda_DNA-bd_dom_sf"/>
</dbReference>
<proteinExistence type="predicted"/>
<dbReference type="CDD" id="cd06267">
    <property type="entry name" value="PBP1_LacI_sugar_binding-like"/>
    <property type="match status" value="1"/>
</dbReference>
<dbReference type="STRING" id="163.SAMN04487775_1145"/>
<accession>A0A1H9HQX8</accession>
<keyword evidence="4" id="KW-0804">Transcription</keyword>
<dbReference type="GO" id="GO:0000976">
    <property type="term" value="F:transcription cis-regulatory region binding"/>
    <property type="evidence" value="ECO:0007669"/>
    <property type="project" value="TreeGrafter"/>
</dbReference>
<feature type="domain" description="HTH lacI-type" evidence="5">
    <location>
        <begin position="2"/>
        <end position="56"/>
    </location>
</feature>
<keyword evidence="1" id="KW-0678">Repressor</keyword>
<keyword evidence="7" id="KW-1185">Reference proteome</keyword>
<evidence type="ECO:0000313" key="6">
    <source>
        <dbReference type="EMBL" id="SEQ64686.1"/>
    </source>
</evidence>
<sequence length="336" mass="37290">MVTLKDIARECNVSFSTVSKALKGSPEISFETTDFIQKKAREMGYHPNIAARSLRTNRTYDIGVIFEDKTGAGFQHQYFATIISGIQKVAFSKGYEMTFVSGDSTKNYDYYAHALARNYDGVAILSCDYTSSGVKQLVQSEIPTVSLDYFYDMDHSAVMSDYSAGIDELMEYVISQGHKKIAMIHGEKTWVTEQRVEAFKNICKKHGIETPSEYFAEGLYHDPVTSSAATEVLISLPEPPTCIFYPDDYAALGGIRELNSHGIVPGKDISIVGYDGIKLTSMMIPPLTTYEQNGEIIGRTMAEALLDKIENPENFVPKKEMVTGRLIHGGTVVKLC</sequence>
<dbReference type="PANTHER" id="PTHR30146">
    <property type="entry name" value="LACI-RELATED TRANSCRIPTIONAL REPRESSOR"/>
    <property type="match status" value="1"/>
</dbReference>
<dbReference type="GO" id="GO:0003700">
    <property type="term" value="F:DNA-binding transcription factor activity"/>
    <property type="evidence" value="ECO:0007669"/>
    <property type="project" value="TreeGrafter"/>
</dbReference>
<dbReference type="RefSeq" id="WP_074644516.1">
    <property type="nucleotide sequence ID" value="NZ_FOFU01000007.1"/>
</dbReference>
<keyword evidence="3" id="KW-0238">DNA-binding</keyword>
<organism evidence="6 7">
    <name type="scientific">Treponema bryantii</name>
    <dbReference type="NCBI Taxonomy" id="163"/>
    <lineage>
        <taxon>Bacteria</taxon>
        <taxon>Pseudomonadati</taxon>
        <taxon>Spirochaetota</taxon>
        <taxon>Spirochaetia</taxon>
        <taxon>Spirochaetales</taxon>
        <taxon>Treponemataceae</taxon>
        <taxon>Treponema</taxon>
    </lineage>
</organism>
<evidence type="ECO:0000256" key="4">
    <source>
        <dbReference type="ARBA" id="ARBA00023163"/>
    </source>
</evidence>
<dbReference type="InterPro" id="IPR000843">
    <property type="entry name" value="HTH_LacI"/>
</dbReference>
<dbReference type="SUPFAM" id="SSF47413">
    <property type="entry name" value="lambda repressor-like DNA-binding domains"/>
    <property type="match status" value="1"/>
</dbReference>